<feature type="non-terminal residue" evidence="1">
    <location>
        <position position="74"/>
    </location>
</feature>
<keyword evidence="2" id="KW-1185">Reference proteome</keyword>
<evidence type="ECO:0000313" key="1">
    <source>
        <dbReference type="EMBL" id="CAG8746909.1"/>
    </source>
</evidence>
<organism evidence="1 2">
    <name type="scientific">Cetraspora pellucida</name>
    <dbReference type="NCBI Taxonomy" id="1433469"/>
    <lineage>
        <taxon>Eukaryota</taxon>
        <taxon>Fungi</taxon>
        <taxon>Fungi incertae sedis</taxon>
        <taxon>Mucoromycota</taxon>
        <taxon>Glomeromycotina</taxon>
        <taxon>Glomeromycetes</taxon>
        <taxon>Diversisporales</taxon>
        <taxon>Gigasporaceae</taxon>
        <taxon>Cetraspora</taxon>
    </lineage>
</organism>
<proteinExistence type="predicted"/>
<dbReference type="Proteomes" id="UP000789366">
    <property type="component" value="Unassembled WGS sequence"/>
</dbReference>
<gene>
    <name evidence="1" type="ORF">SPELUC_LOCUS14193</name>
</gene>
<feature type="non-terminal residue" evidence="1">
    <location>
        <position position="1"/>
    </location>
</feature>
<evidence type="ECO:0000313" key="2">
    <source>
        <dbReference type="Proteomes" id="UP000789366"/>
    </source>
</evidence>
<accession>A0ACA9QG38</accession>
<comment type="caution">
    <text evidence="1">The sequence shown here is derived from an EMBL/GenBank/DDBJ whole genome shotgun (WGS) entry which is preliminary data.</text>
</comment>
<name>A0ACA9QG38_9GLOM</name>
<reference evidence="1" key="1">
    <citation type="submission" date="2021-06" db="EMBL/GenBank/DDBJ databases">
        <authorList>
            <person name="Kallberg Y."/>
            <person name="Tangrot J."/>
            <person name="Rosling A."/>
        </authorList>
    </citation>
    <scope>NUCLEOTIDE SEQUENCE</scope>
    <source>
        <strain evidence="1">28 12/20/2015</strain>
    </source>
</reference>
<protein>
    <submittedName>
        <fullName evidence="1">5712_t:CDS:1</fullName>
    </submittedName>
</protein>
<sequence length="74" mass="8881">ECNKQVNDFVSSYYKDFLILKKANKVFKRRKKDDDSENATSSYFSEFNNILQILEDYNNEEKLTILTKNKNIYL</sequence>
<dbReference type="EMBL" id="CAJVPW010040791">
    <property type="protein sequence ID" value="CAG8746909.1"/>
    <property type="molecule type" value="Genomic_DNA"/>
</dbReference>